<accession>A0A382V7L0</accession>
<evidence type="ECO:0000313" key="1">
    <source>
        <dbReference type="EMBL" id="SVD42556.1"/>
    </source>
</evidence>
<dbReference type="EMBL" id="UINC01149844">
    <property type="protein sequence ID" value="SVD42556.1"/>
    <property type="molecule type" value="Genomic_DNA"/>
</dbReference>
<gene>
    <name evidence="1" type="ORF">METZ01_LOCUS395410</name>
</gene>
<feature type="non-terminal residue" evidence="1">
    <location>
        <position position="287"/>
    </location>
</feature>
<dbReference type="SUPFAM" id="SSF54427">
    <property type="entry name" value="NTF2-like"/>
    <property type="match status" value="1"/>
</dbReference>
<name>A0A382V7L0_9ZZZZ</name>
<evidence type="ECO:0008006" key="2">
    <source>
        <dbReference type="Google" id="ProtNLM"/>
    </source>
</evidence>
<proteinExistence type="predicted"/>
<dbReference type="AlphaFoldDB" id="A0A382V7L0"/>
<feature type="non-terminal residue" evidence="1">
    <location>
        <position position="1"/>
    </location>
</feature>
<protein>
    <recommendedName>
        <fullName evidence="2">DUF4440 domain-containing protein</fullName>
    </recommendedName>
</protein>
<sequence>SGSHQLIEDKRKIMDLIETYHRHWLDRRNKEVSELLDEEIVRFRDGRITYGLTDTFKRIKNESRGERPSGYASSMQLEIVDMQIHSEINFSIALYSVGIKGGARWEYSDLATIFQVFHKVDDKWKIIGHIENFRLDNPNVRKLPDTVPNRRSPFNFDFVYPVKNLQRAIDFYSPLLGSPEIVTSTSASFRVGDSYFELDSEPIDDRIGVINGRANGYGIINVNSLSDIRDQIRGLIDINMKTKPCGLAECLITEDTSGNIVIFREYKSTNTSPNKKPTIQSLSELGQ</sequence>
<organism evidence="1">
    <name type="scientific">marine metagenome</name>
    <dbReference type="NCBI Taxonomy" id="408172"/>
    <lineage>
        <taxon>unclassified sequences</taxon>
        <taxon>metagenomes</taxon>
        <taxon>ecological metagenomes</taxon>
    </lineage>
</organism>
<reference evidence="1" key="1">
    <citation type="submission" date="2018-05" db="EMBL/GenBank/DDBJ databases">
        <authorList>
            <person name="Lanie J.A."/>
            <person name="Ng W.-L."/>
            <person name="Kazmierczak K.M."/>
            <person name="Andrzejewski T.M."/>
            <person name="Davidsen T.M."/>
            <person name="Wayne K.J."/>
            <person name="Tettelin H."/>
            <person name="Glass J.I."/>
            <person name="Rusch D."/>
            <person name="Podicherti R."/>
            <person name="Tsui H.-C.T."/>
            <person name="Winkler M.E."/>
        </authorList>
    </citation>
    <scope>NUCLEOTIDE SEQUENCE</scope>
</reference>
<dbReference type="InterPro" id="IPR032710">
    <property type="entry name" value="NTF2-like_dom_sf"/>
</dbReference>